<organism evidence="4 5">
    <name type="scientific">Callorhinchus milii</name>
    <name type="common">Ghost shark</name>
    <dbReference type="NCBI Taxonomy" id="7868"/>
    <lineage>
        <taxon>Eukaryota</taxon>
        <taxon>Metazoa</taxon>
        <taxon>Chordata</taxon>
        <taxon>Craniata</taxon>
        <taxon>Vertebrata</taxon>
        <taxon>Chondrichthyes</taxon>
        <taxon>Holocephali</taxon>
        <taxon>Chimaeriformes</taxon>
        <taxon>Callorhinchidae</taxon>
        <taxon>Callorhinchus</taxon>
    </lineage>
</organism>
<dbReference type="STRING" id="7868.ENSCMIP00000026049"/>
<reference evidence="4" key="5">
    <citation type="submission" date="2025-09" db="UniProtKB">
        <authorList>
            <consortium name="Ensembl"/>
        </authorList>
    </citation>
    <scope>IDENTIFICATION</scope>
</reference>
<keyword evidence="5" id="KW-1185">Reference proteome</keyword>
<dbReference type="GO" id="GO:0002376">
    <property type="term" value="P:immune system process"/>
    <property type="evidence" value="ECO:0007669"/>
    <property type="project" value="UniProtKB-KW"/>
</dbReference>
<reference evidence="4" key="4">
    <citation type="submission" date="2025-08" db="UniProtKB">
        <authorList>
            <consortium name="Ensembl"/>
        </authorList>
    </citation>
    <scope>IDENTIFICATION</scope>
</reference>
<evidence type="ECO:0000259" key="3">
    <source>
        <dbReference type="PROSITE" id="PS50835"/>
    </source>
</evidence>
<dbReference type="SMART" id="SM00409">
    <property type="entry name" value="IG"/>
    <property type="match status" value="1"/>
</dbReference>
<dbReference type="InterPro" id="IPR050413">
    <property type="entry name" value="TCR_beta_variable"/>
</dbReference>
<dbReference type="InterPro" id="IPR013106">
    <property type="entry name" value="Ig_V-set"/>
</dbReference>
<dbReference type="InParanoid" id="A0A4W3I7N2"/>
<dbReference type="CDD" id="cd00099">
    <property type="entry name" value="IgV"/>
    <property type="match status" value="1"/>
</dbReference>
<dbReference type="AlphaFoldDB" id="A0A4W3I7N2"/>
<keyword evidence="2" id="KW-0391">Immunity</keyword>
<dbReference type="PANTHER" id="PTHR23268">
    <property type="entry name" value="T-CELL RECEPTOR BETA CHAIN"/>
    <property type="match status" value="1"/>
</dbReference>
<dbReference type="Gene3D" id="2.60.40.10">
    <property type="entry name" value="Immunoglobulins"/>
    <property type="match status" value="1"/>
</dbReference>
<dbReference type="InterPro" id="IPR003599">
    <property type="entry name" value="Ig_sub"/>
</dbReference>
<dbReference type="InterPro" id="IPR007110">
    <property type="entry name" value="Ig-like_dom"/>
</dbReference>
<evidence type="ECO:0000256" key="1">
    <source>
        <dbReference type="ARBA" id="ARBA00022729"/>
    </source>
</evidence>
<reference evidence="5" key="1">
    <citation type="journal article" date="2006" name="Science">
        <title>Ancient noncoding elements conserved in the human genome.</title>
        <authorList>
            <person name="Venkatesh B."/>
            <person name="Kirkness E.F."/>
            <person name="Loh Y.H."/>
            <person name="Halpern A.L."/>
            <person name="Lee A.P."/>
            <person name="Johnson J."/>
            <person name="Dandona N."/>
            <person name="Viswanathan L.D."/>
            <person name="Tay A."/>
            <person name="Venter J.C."/>
            <person name="Strausberg R.L."/>
            <person name="Brenner S."/>
        </authorList>
    </citation>
    <scope>NUCLEOTIDE SEQUENCE [LARGE SCALE GENOMIC DNA]</scope>
</reference>
<dbReference type="GeneTree" id="ENSGT00970000196765"/>
<dbReference type="SUPFAM" id="SSF48726">
    <property type="entry name" value="Immunoglobulin"/>
    <property type="match status" value="1"/>
</dbReference>
<dbReference type="PROSITE" id="PS50835">
    <property type="entry name" value="IG_LIKE"/>
    <property type="match status" value="1"/>
</dbReference>
<sequence>VIGDIQPRFPVGGSHCYIVFAGLSLGALVTQRPRTVTAREGETVTLNCHQDDSSLTVMLWYIQPHQGGLTLIGYVVNSAITYEKSGHNITKTPDNMNSTLEISSINPTQDGVYYCAAREGQSVRETDLSYINLTQDTQPLDSIHTHTSPSHANTCPQSLQREIEVQGRSSHGSMSPTPHCSLCVSESGTNFVICVPDQYPGGAQIPCRRISLLYCLCRSVTGSFGDSEAADSHSQRGGDSEFEM</sequence>
<dbReference type="SMART" id="SM00406">
    <property type="entry name" value="IGv"/>
    <property type="match status" value="1"/>
</dbReference>
<evidence type="ECO:0000256" key="2">
    <source>
        <dbReference type="ARBA" id="ARBA00022859"/>
    </source>
</evidence>
<name>A0A4W3I7N2_CALMI</name>
<dbReference type="GO" id="GO:0005886">
    <property type="term" value="C:plasma membrane"/>
    <property type="evidence" value="ECO:0007669"/>
    <property type="project" value="TreeGrafter"/>
</dbReference>
<dbReference type="InterPro" id="IPR036179">
    <property type="entry name" value="Ig-like_dom_sf"/>
</dbReference>
<dbReference type="InterPro" id="IPR013783">
    <property type="entry name" value="Ig-like_fold"/>
</dbReference>
<dbReference type="Pfam" id="PF07686">
    <property type="entry name" value="V-set"/>
    <property type="match status" value="1"/>
</dbReference>
<accession>A0A4W3I7N2</accession>
<reference evidence="5" key="3">
    <citation type="journal article" date="2014" name="Nature">
        <title>Elephant shark genome provides unique insights into gnathostome evolution.</title>
        <authorList>
            <consortium name="International Elephant Shark Genome Sequencing Consortium"/>
            <person name="Venkatesh B."/>
            <person name="Lee A.P."/>
            <person name="Ravi V."/>
            <person name="Maurya A.K."/>
            <person name="Lian M.M."/>
            <person name="Swann J.B."/>
            <person name="Ohta Y."/>
            <person name="Flajnik M.F."/>
            <person name="Sutoh Y."/>
            <person name="Kasahara M."/>
            <person name="Hoon S."/>
            <person name="Gangu V."/>
            <person name="Roy S.W."/>
            <person name="Irimia M."/>
            <person name="Korzh V."/>
            <person name="Kondrychyn I."/>
            <person name="Lim Z.W."/>
            <person name="Tay B.H."/>
            <person name="Tohari S."/>
            <person name="Kong K.W."/>
            <person name="Ho S."/>
            <person name="Lorente-Galdos B."/>
            <person name="Quilez J."/>
            <person name="Marques-Bonet T."/>
            <person name="Raney B.J."/>
            <person name="Ingham P.W."/>
            <person name="Tay A."/>
            <person name="Hillier L.W."/>
            <person name="Minx P."/>
            <person name="Boehm T."/>
            <person name="Wilson R.K."/>
            <person name="Brenner S."/>
            <person name="Warren W.C."/>
        </authorList>
    </citation>
    <scope>NUCLEOTIDE SEQUENCE [LARGE SCALE GENOMIC DNA]</scope>
</reference>
<reference evidence="5" key="2">
    <citation type="journal article" date="2007" name="PLoS Biol.">
        <title>Survey sequencing and comparative analysis of the elephant shark (Callorhinchus milii) genome.</title>
        <authorList>
            <person name="Venkatesh B."/>
            <person name="Kirkness E.F."/>
            <person name="Loh Y.H."/>
            <person name="Halpern A.L."/>
            <person name="Lee A.P."/>
            <person name="Johnson J."/>
            <person name="Dandona N."/>
            <person name="Viswanathan L.D."/>
            <person name="Tay A."/>
            <person name="Venter J.C."/>
            <person name="Strausberg R.L."/>
            <person name="Brenner S."/>
        </authorList>
    </citation>
    <scope>NUCLEOTIDE SEQUENCE [LARGE SCALE GENOMIC DNA]</scope>
</reference>
<dbReference type="GO" id="GO:0007166">
    <property type="term" value="P:cell surface receptor signaling pathway"/>
    <property type="evidence" value="ECO:0007669"/>
    <property type="project" value="TreeGrafter"/>
</dbReference>
<feature type="domain" description="Ig-like" evidence="3">
    <location>
        <begin position="27"/>
        <end position="129"/>
    </location>
</feature>
<proteinExistence type="predicted"/>
<evidence type="ECO:0000313" key="4">
    <source>
        <dbReference type="Ensembl" id="ENSCMIP00000026049.1"/>
    </source>
</evidence>
<dbReference type="Proteomes" id="UP000314986">
    <property type="component" value="Unassembled WGS sequence"/>
</dbReference>
<keyword evidence="1" id="KW-0732">Signal</keyword>
<dbReference type="Ensembl" id="ENSCMIT00000026477.1">
    <property type="protein sequence ID" value="ENSCMIP00000026049.1"/>
    <property type="gene ID" value="ENSCMIG00000011438.1"/>
</dbReference>
<evidence type="ECO:0000313" key="5">
    <source>
        <dbReference type="Proteomes" id="UP000314986"/>
    </source>
</evidence>
<protein>
    <recommendedName>
        <fullName evidence="3">Ig-like domain-containing protein</fullName>
    </recommendedName>
</protein>